<dbReference type="EMBL" id="SJPU01000002">
    <property type="protein sequence ID" value="TWU16321.1"/>
    <property type="molecule type" value="Genomic_DNA"/>
</dbReference>
<evidence type="ECO:0000313" key="2">
    <source>
        <dbReference type="Proteomes" id="UP000319908"/>
    </source>
</evidence>
<comment type="caution">
    <text evidence="1">The sequence shown here is derived from an EMBL/GenBank/DDBJ whole genome shotgun (WGS) entry which is preliminary data.</text>
</comment>
<accession>A0A5C6BXW2</accession>
<dbReference type="AlphaFoldDB" id="A0A5C6BXW2"/>
<protein>
    <submittedName>
        <fullName evidence="1">Uncharacterized protein</fullName>
    </submittedName>
</protein>
<evidence type="ECO:0000313" key="1">
    <source>
        <dbReference type="EMBL" id="TWU16321.1"/>
    </source>
</evidence>
<reference evidence="1 2" key="1">
    <citation type="journal article" date="2020" name="Antonie Van Leeuwenhoek">
        <title>Rhodopirellula heiligendammensis sp. nov., Rhodopirellula pilleata sp. nov., and Rhodopirellula solitaria sp. nov. isolated from natural or artificial marine surfaces in Northern Germany and California, USA, and emended description of the genus Rhodopirellula.</title>
        <authorList>
            <person name="Kallscheuer N."/>
            <person name="Wiegand S."/>
            <person name="Jogler M."/>
            <person name="Boedeker C."/>
            <person name="Peeters S.H."/>
            <person name="Rast P."/>
            <person name="Heuer A."/>
            <person name="Jetten M.S.M."/>
            <person name="Rohde M."/>
            <person name="Jogler C."/>
        </authorList>
    </citation>
    <scope>NUCLEOTIDE SEQUENCE [LARGE SCALE GENOMIC DNA]</scope>
    <source>
        <strain evidence="1 2">Poly21</strain>
    </source>
</reference>
<organism evidence="1 2">
    <name type="scientific">Allorhodopirellula heiligendammensis</name>
    <dbReference type="NCBI Taxonomy" id="2714739"/>
    <lineage>
        <taxon>Bacteria</taxon>
        <taxon>Pseudomonadati</taxon>
        <taxon>Planctomycetota</taxon>
        <taxon>Planctomycetia</taxon>
        <taxon>Pirellulales</taxon>
        <taxon>Pirellulaceae</taxon>
        <taxon>Allorhodopirellula</taxon>
    </lineage>
</organism>
<sequence length="66" mass="7654">MFSRLDFERFAYGPRSVSIKLVSYLFWRMRSLPGRDTLRDGDRLIFLPTFACFADDRLTLASSPSS</sequence>
<keyword evidence="2" id="KW-1185">Reference proteome</keyword>
<gene>
    <name evidence="1" type="ORF">Poly21_35260</name>
</gene>
<dbReference type="Proteomes" id="UP000319908">
    <property type="component" value="Unassembled WGS sequence"/>
</dbReference>
<name>A0A5C6BXW2_9BACT</name>
<proteinExistence type="predicted"/>